<organism evidence="1 2">
    <name type="scientific">Karstenula rhodostoma CBS 690.94</name>
    <dbReference type="NCBI Taxonomy" id="1392251"/>
    <lineage>
        <taxon>Eukaryota</taxon>
        <taxon>Fungi</taxon>
        <taxon>Dikarya</taxon>
        <taxon>Ascomycota</taxon>
        <taxon>Pezizomycotina</taxon>
        <taxon>Dothideomycetes</taxon>
        <taxon>Pleosporomycetidae</taxon>
        <taxon>Pleosporales</taxon>
        <taxon>Massarineae</taxon>
        <taxon>Didymosphaeriaceae</taxon>
        <taxon>Karstenula</taxon>
    </lineage>
</organism>
<dbReference type="Proteomes" id="UP000799764">
    <property type="component" value="Unassembled WGS sequence"/>
</dbReference>
<name>A0A9P4PCG2_9PLEO</name>
<accession>A0A9P4PCG2</accession>
<dbReference type="EMBL" id="MU001507">
    <property type="protein sequence ID" value="KAF2440643.1"/>
    <property type="molecule type" value="Genomic_DNA"/>
</dbReference>
<gene>
    <name evidence="1" type="ORF">P171DRAFT_104971</name>
</gene>
<evidence type="ECO:0000313" key="1">
    <source>
        <dbReference type="EMBL" id="KAF2440643.1"/>
    </source>
</evidence>
<comment type="caution">
    <text evidence="1">The sequence shown here is derived from an EMBL/GenBank/DDBJ whole genome shotgun (WGS) entry which is preliminary data.</text>
</comment>
<reference evidence="1" key="1">
    <citation type="journal article" date="2020" name="Stud. Mycol.">
        <title>101 Dothideomycetes genomes: a test case for predicting lifestyles and emergence of pathogens.</title>
        <authorList>
            <person name="Haridas S."/>
            <person name="Albert R."/>
            <person name="Binder M."/>
            <person name="Bloem J."/>
            <person name="Labutti K."/>
            <person name="Salamov A."/>
            <person name="Andreopoulos B."/>
            <person name="Baker S."/>
            <person name="Barry K."/>
            <person name="Bills G."/>
            <person name="Bluhm B."/>
            <person name="Cannon C."/>
            <person name="Castanera R."/>
            <person name="Culley D."/>
            <person name="Daum C."/>
            <person name="Ezra D."/>
            <person name="Gonzalez J."/>
            <person name="Henrissat B."/>
            <person name="Kuo A."/>
            <person name="Liang C."/>
            <person name="Lipzen A."/>
            <person name="Lutzoni F."/>
            <person name="Magnuson J."/>
            <person name="Mondo S."/>
            <person name="Nolan M."/>
            <person name="Ohm R."/>
            <person name="Pangilinan J."/>
            <person name="Park H.-J."/>
            <person name="Ramirez L."/>
            <person name="Alfaro M."/>
            <person name="Sun H."/>
            <person name="Tritt A."/>
            <person name="Yoshinaga Y."/>
            <person name="Zwiers L.-H."/>
            <person name="Turgeon B."/>
            <person name="Goodwin S."/>
            <person name="Spatafora J."/>
            <person name="Crous P."/>
            <person name="Grigoriev I."/>
        </authorList>
    </citation>
    <scope>NUCLEOTIDE SEQUENCE</scope>
    <source>
        <strain evidence="1">CBS 690.94</strain>
    </source>
</reference>
<protein>
    <submittedName>
        <fullName evidence="1">Uncharacterized protein</fullName>
    </submittedName>
</protein>
<proteinExistence type="predicted"/>
<keyword evidence="2" id="KW-1185">Reference proteome</keyword>
<dbReference type="AlphaFoldDB" id="A0A9P4PCG2"/>
<dbReference type="OrthoDB" id="10352218at2759"/>
<evidence type="ECO:0000313" key="2">
    <source>
        <dbReference type="Proteomes" id="UP000799764"/>
    </source>
</evidence>
<sequence>MSASLHTRLQAASREDDEVTTKTIDLHGCQLEHTRISGISLGYTFINIILFNHSRLHTSTNIWYARSLLVFSSLPTQMPFGLYRCNWQSAIKRDRVTLFTSLLQQCLVRIEPSRSLFQRALDPRLNTDVTDILRKFKALEKATYRRLGHRCPNRITSMG</sequence>